<dbReference type="RefSeq" id="WP_341471024.1">
    <property type="nucleotide sequence ID" value="NZ_CP128400.1"/>
</dbReference>
<accession>A0A8T7M577</accession>
<dbReference type="Proteomes" id="UP001431572">
    <property type="component" value="Chromosome 2"/>
</dbReference>
<gene>
    <name evidence="2" type="ORF">HXX08_15280</name>
    <name evidence="3" type="ORF">OZ401_002727</name>
</gene>
<feature type="transmembrane region" description="Helical" evidence="1">
    <location>
        <begin position="26"/>
        <end position="46"/>
    </location>
</feature>
<evidence type="ECO:0000313" key="4">
    <source>
        <dbReference type="Proteomes" id="UP000521676"/>
    </source>
</evidence>
<protein>
    <recommendedName>
        <fullName evidence="6">Phosphatidic acid phosphatase type 2/haloperoxidase domain-containing protein</fullName>
    </recommendedName>
</protein>
<dbReference type="AlphaFoldDB" id="A0A8T7M577"/>
<feature type="transmembrane region" description="Helical" evidence="1">
    <location>
        <begin position="157"/>
        <end position="182"/>
    </location>
</feature>
<feature type="transmembrane region" description="Helical" evidence="1">
    <location>
        <begin position="98"/>
        <end position="118"/>
    </location>
</feature>
<evidence type="ECO:0000313" key="2">
    <source>
        <dbReference type="EMBL" id="NWJ47223.1"/>
    </source>
</evidence>
<dbReference type="Proteomes" id="UP000521676">
    <property type="component" value="Unassembled WGS sequence"/>
</dbReference>
<reference evidence="2 4" key="1">
    <citation type="submission" date="2020-06" db="EMBL/GenBank/DDBJ databases">
        <title>Anoxygenic phototrophic Chloroflexota member uses a Type I reaction center.</title>
        <authorList>
            <person name="Tsuji J.M."/>
            <person name="Shaw N.A."/>
            <person name="Nagashima S."/>
            <person name="Venkiteswaran J."/>
            <person name="Schiff S.L."/>
            <person name="Hanada S."/>
            <person name="Tank M."/>
            <person name="Neufeld J.D."/>
        </authorList>
    </citation>
    <scope>NUCLEOTIDE SEQUENCE [LARGE SCALE GENOMIC DNA]</scope>
    <source>
        <strain evidence="2">L227-S17</strain>
    </source>
</reference>
<feature type="transmembrane region" description="Helical" evidence="1">
    <location>
        <begin position="194"/>
        <end position="213"/>
    </location>
</feature>
<dbReference type="EMBL" id="CP128400">
    <property type="protein sequence ID" value="WJW69134.1"/>
    <property type="molecule type" value="Genomic_DNA"/>
</dbReference>
<name>A0A8T7M577_9CHLR</name>
<reference evidence="3" key="2">
    <citation type="journal article" date="2024" name="Nature">
        <title>Anoxygenic phototroph of the Chloroflexota uses a type I reaction centre.</title>
        <authorList>
            <person name="Tsuji J.M."/>
            <person name="Shaw N.A."/>
            <person name="Nagashima S."/>
            <person name="Venkiteswaran J.J."/>
            <person name="Schiff S.L."/>
            <person name="Watanabe T."/>
            <person name="Fukui M."/>
            <person name="Hanada S."/>
            <person name="Tank M."/>
            <person name="Neufeld J.D."/>
        </authorList>
    </citation>
    <scope>NUCLEOTIDE SEQUENCE</scope>
    <source>
        <strain evidence="3">L227-S17</strain>
    </source>
</reference>
<evidence type="ECO:0000256" key="1">
    <source>
        <dbReference type="SAM" id="Phobius"/>
    </source>
</evidence>
<evidence type="ECO:0000313" key="3">
    <source>
        <dbReference type="EMBL" id="WJW69134.1"/>
    </source>
</evidence>
<sequence length="215" mass="23894">MLEQSGLRKPELIKPSTYFITKLAKFITNITAPPLIAIPCLIILGLQDEHNRGIHNNLFISLAIAIIFGATLPIILVVTMYLLKKINDIHIATREQRYVPFLLTIISFIIGTCLLWLITGFSWLTVVMASYSINTLVVMLINFRWKISIHATSIGGIVAAFTMLGGWMATPLISIVGLVTWARVYLKAHTTGQVLVGSLLGFFFTLLQLIILLQS</sequence>
<keyword evidence="5" id="KW-1185">Reference proteome</keyword>
<keyword evidence="1" id="KW-0472">Membrane</keyword>
<feature type="transmembrane region" description="Helical" evidence="1">
    <location>
        <begin position="58"/>
        <end position="83"/>
    </location>
</feature>
<keyword evidence="1" id="KW-0812">Transmembrane</keyword>
<evidence type="ECO:0008006" key="6">
    <source>
        <dbReference type="Google" id="ProtNLM"/>
    </source>
</evidence>
<feature type="transmembrane region" description="Helical" evidence="1">
    <location>
        <begin position="124"/>
        <end position="145"/>
    </location>
</feature>
<evidence type="ECO:0000313" key="5">
    <source>
        <dbReference type="Proteomes" id="UP001431572"/>
    </source>
</evidence>
<organism evidence="2 4">
    <name type="scientific">Candidatus Chlorohelix allophototropha</name>
    <dbReference type="NCBI Taxonomy" id="3003348"/>
    <lineage>
        <taxon>Bacteria</taxon>
        <taxon>Bacillati</taxon>
        <taxon>Chloroflexota</taxon>
        <taxon>Chloroflexia</taxon>
        <taxon>Candidatus Chloroheliales</taxon>
        <taxon>Candidatus Chloroheliaceae</taxon>
        <taxon>Candidatus Chlorohelix</taxon>
    </lineage>
</organism>
<dbReference type="EMBL" id="JACATZ010000003">
    <property type="protein sequence ID" value="NWJ47223.1"/>
    <property type="molecule type" value="Genomic_DNA"/>
</dbReference>
<proteinExistence type="predicted"/>
<keyword evidence="1" id="KW-1133">Transmembrane helix</keyword>